<comment type="subunit">
    <text evidence="9 10">Homodimer.</text>
</comment>
<dbReference type="UniPathway" id="UPA00138"/>
<keyword evidence="7 9" id="KW-0324">Glycolysis</keyword>
<evidence type="ECO:0000256" key="7">
    <source>
        <dbReference type="ARBA" id="ARBA00023152"/>
    </source>
</evidence>
<evidence type="ECO:0000256" key="6">
    <source>
        <dbReference type="ARBA" id="ARBA00022490"/>
    </source>
</evidence>
<organism evidence="11">
    <name type="scientific">Finegoldia magna ATCC 53516</name>
    <dbReference type="NCBI Taxonomy" id="525282"/>
    <lineage>
        <taxon>Bacteria</taxon>
        <taxon>Bacillati</taxon>
        <taxon>Bacillota</taxon>
        <taxon>Tissierellia</taxon>
        <taxon>Tissierellales</taxon>
        <taxon>Peptoniphilaceae</taxon>
        <taxon>Finegoldia</taxon>
    </lineage>
</organism>
<dbReference type="InterPro" id="IPR000652">
    <property type="entry name" value="Triosephosphate_isomerase"/>
</dbReference>
<comment type="catalytic activity">
    <reaction evidence="9 10">
        <text>D-glyceraldehyde 3-phosphate = dihydroxyacetone phosphate</text>
        <dbReference type="Rhea" id="RHEA:18585"/>
        <dbReference type="ChEBI" id="CHEBI:57642"/>
        <dbReference type="ChEBI" id="CHEBI:59776"/>
        <dbReference type="EC" id="5.3.1.1"/>
    </reaction>
</comment>
<dbReference type="GO" id="GO:0046166">
    <property type="term" value="P:glyceraldehyde-3-phosphate biosynthetic process"/>
    <property type="evidence" value="ECO:0007669"/>
    <property type="project" value="TreeGrafter"/>
</dbReference>
<dbReference type="InterPro" id="IPR022896">
    <property type="entry name" value="TrioseP_Isoase_bac/euk"/>
</dbReference>
<name>D6SAR1_FINMA</name>
<dbReference type="HAMAP" id="MF_00147_B">
    <property type="entry name" value="TIM_B"/>
    <property type="match status" value="1"/>
</dbReference>
<comment type="function">
    <text evidence="9">Involved in the gluconeogenesis. Catalyzes stereospecifically the conversion of dihydroxyacetone phosphate (DHAP) to D-glyceraldehyde-3-phosphate (G3P).</text>
</comment>
<dbReference type="PANTHER" id="PTHR21139:SF42">
    <property type="entry name" value="TRIOSEPHOSPHATE ISOMERASE"/>
    <property type="match status" value="1"/>
</dbReference>
<feature type="binding site" evidence="9">
    <location>
        <begin position="14"/>
        <end position="16"/>
    </location>
    <ligand>
        <name>substrate</name>
    </ligand>
</feature>
<dbReference type="GO" id="GO:0005829">
    <property type="term" value="C:cytosol"/>
    <property type="evidence" value="ECO:0007669"/>
    <property type="project" value="TreeGrafter"/>
</dbReference>
<dbReference type="PROSITE" id="PS51440">
    <property type="entry name" value="TIM_2"/>
    <property type="match status" value="1"/>
</dbReference>
<feature type="active site" description="Electrophile" evidence="9">
    <location>
        <position position="99"/>
    </location>
</feature>
<evidence type="ECO:0000256" key="4">
    <source>
        <dbReference type="ARBA" id="ARBA00019397"/>
    </source>
</evidence>
<comment type="pathway">
    <text evidence="9 10">Carbohydrate biosynthesis; gluconeogenesis.</text>
</comment>
<feature type="binding site" evidence="9">
    <location>
        <position position="178"/>
    </location>
    <ligand>
        <name>substrate</name>
    </ligand>
</feature>
<dbReference type="GO" id="GO:0006094">
    <property type="term" value="P:gluconeogenesis"/>
    <property type="evidence" value="ECO:0007669"/>
    <property type="project" value="UniProtKB-UniRule"/>
</dbReference>
<dbReference type="eggNOG" id="COG0149">
    <property type="taxonomic scope" value="Bacteria"/>
</dbReference>
<dbReference type="AlphaFoldDB" id="D6SAR1"/>
<evidence type="ECO:0000256" key="5">
    <source>
        <dbReference type="ARBA" id="ARBA00022432"/>
    </source>
</evidence>
<evidence type="ECO:0000256" key="9">
    <source>
        <dbReference type="HAMAP-Rule" id="MF_00147"/>
    </source>
</evidence>
<reference evidence="11" key="1">
    <citation type="submission" date="2010-05" db="EMBL/GenBank/DDBJ databases">
        <authorList>
            <person name="Muzny D."/>
            <person name="Qin X."/>
            <person name="Buhay C."/>
            <person name="Dugan-Rocha S."/>
            <person name="Ding Y."/>
            <person name="Chen G."/>
            <person name="Hawes A."/>
            <person name="Holder M."/>
            <person name="Jhangiani S."/>
            <person name="Johnson A."/>
            <person name="Khan Z."/>
            <person name="Li Z."/>
            <person name="Liu W."/>
            <person name="Liu X."/>
            <person name="Perez L."/>
            <person name="Shen H."/>
            <person name="Wang Q."/>
            <person name="Watt J."/>
            <person name="Xi L."/>
            <person name="Xin Y."/>
            <person name="Zhou J."/>
            <person name="Deng J."/>
            <person name="Jiang H."/>
            <person name="Liu Y."/>
            <person name="Qu J."/>
            <person name="Song X.-Z."/>
            <person name="Zhang L."/>
            <person name="Villasana D."/>
            <person name="Johnson A."/>
            <person name="Liu J."/>
            <person name="Liyanage D."/>
            <person name="Lorensuhewa L."/>
            <person name="Robinson T."/>
            <person name="Song A."/>
            <person name="Song B.-B."/>
            <person name="Dinh H."/>
            <person name="Thornton R."/>
            <person name="Coyle M."/>
            <person name="Francisco L."/>
            <person name="Jackson L."/>
            <person name="Javaid M."/>
            <person name="Korchina V."/>
            <person name="Kovar C."/>
            <person name="Mata R."/>
            <person name="Mathew T."/>
            <person name="Ngo R."/>
            <person name="Nguyen L."/>
            <person name="Nguyen N."/>
            <person name="Okwuonu G."/>
            <person name="Ongeri F."/>
            <person name="Pham C."/>
            <person name="Simmons D."/>
            <person name="Wilczek-Boney K."/>
            <person name="Hale W."/>
            <person name="Jakkamsetti A."/>
            <person name="Pham P."/>
            <person name="Ruth R."/>
            <person name="San Lucas F."/>
            <person name="Warren J."/>
            <person name="Zhang J."/>
            <person name="Zhao Z."/>
            <person name="Zhou C."/>
            <person name="Zhu D."/>
            <person name="Lee S."/>
            <person name="Bess C."/>
            <person name="Blankenburg K."/>
            <person name="Forbes L."/>
            <person name="Fu Q."/>
            <person name="Gubbala S."/>
            <person name="Hirani K."/>
            <person name="Jayaseelan J.C."/>
            <person name="Lara F."/>
            <person name="Munidasa M."/>
            <person name="Palculict T."/>
            <person name="Patil S."/>
            <person name="Pu L.-L."/>
            <person name="Saada N."/>
            <person name="Tang L."/>
            <person name="Weissenberger G."/>
            <person name="Zhu Y."/>
            <person name="Hemphill L."/>
            <person name="Shang Y."/>
            <person name="Youmans B."/>
            <person name="Ayvaz T."/>
            <person name="Ross M."/>
            <person name="Santibanez J."/>
            <person name="Aqrawi P."/>
            <person name="Gross S."/>
            <person name="Joshi V."/>
            <person name="Fowler G."/>
            <person name="Nazareth L."/>
            <person name="Reid J."/>
            <person name="Worley K."/>
            <person name="Petrosino J."/>
            <person name="Highlander S."/>
            <person name="Gibbs R."/>
        </authorList>
    </citation>
    <scope>NUCLEOTIDE SEQUENCE [LARGE SCALE GENOMIC DNA]</scope>
    <source>
        <strain evidence="11">ATCC 53516</strain>
    </source>
</reference>
<dbReference type="FunFam" id="3.20.20.70:FF:000016">
    <property type="entry name" value="Triosephosphate isomerase"/>
    <property type="match status" value="1"/>
</dbReference>
<dbReference type="NCBIfam" id="TIGR00419">
    <property type="entry name" value="tim"/>
    <property type="match status" value="1"/>
</dbReference>
<keyword evidence="6 9" id="KW-0963">Cytoplasm</keyword>
<comment type="pathway">
    <text evidence="1 9 10">Carbohydrate degradation; glycolysis; D-glyceraldehyde 3-phosphate from glycerone phosphate: step 1/1.</text>
</comment>
<accession>D6SAR1</accession>
<dbReference type="Gene3D" id="3.20.20.70">
    <property type="entry name" value="Aldolase class I"/>
    <property type="match status" value="1"/>
</dbReference>
<dbReference type="GO" id="GO:0019563">
    <property type="term" value="P:glycerol catabolic process"/>
    <property type="evidence" value="ECO:0007669"/>
    <property type="project" value="TreeGrafter"/>
</dbReference>
<dbReference type="PANTHER" id="PTHR21139">
    <property type="entry name" value="TRIOSEPHOSPHATE ISOMERASE"/>
    <property type="match status" value="1"/>
</dbReference>
<protein>
    <recommendedName>
        <fullName evidence="4 9">Triosephosphate isomerase</fullName>
        <shortName evidence="9">TIM</shortName>
        <shortName evidence="9">TPI</shortName>
        <ecNumber evidence="3 9">5.3.1.1</ecNumber>
    </recommendedName>
    <alternativeName>
        <fullName evidence="9">Triose-phosphate isomerase</fullName>
    </alternativeName>
</protein>
<sequence>MRDSNMRKPLIAGNWKMNMTDGETKQFLNDLKNFEISDNVEACIISPFTSLKTLTEALKDTNISTGAQNMYFEDSGAFTGEISPNMLKDLGVDYVIIGHSERRTIFKEDDELLNKKIISALNHNLKPILCCGENLEQRESNNHEKIVESQIRSDLKGISEQDLKSKLVIAYEPIWAIGTGKTASSDDAQSMCNFIRNLLAEMYSKDLADSIRIQYGGSVKPENVTDIMSKEDIDGALVGGASLEADSFSKLINYGK</sequence>
<evidence type="ECO:0000256" key="2">
    <source>
        <dbReference type="ARBA" id="ARBA00007422"/>
    </source>
</evidence>
<dbReference type="UniPathway" id="UPA00109">
    <property type="reaction ID" value="UER00189"/>
</dbReference>
<feature type="binding site" evidence="9">
    <location>
        <position position="218"/>
    </location>
    <ligand>
        <name>substrate</name>
    </ligand>
</feature>
<proteinExistence type="inferred from homology"/>
<evidence type="ECO:0000256" key="1">
    <source>
        <dbReference type="ARBA" id="ARBA00004680"/>
    </source>
</evidence>
<dbReference type="CDD" id="cd00311">
    <property type="entry name" value="TIM"/>
    <property type="match status" value="1"/>
</dbReference>
<dbReference type="Pfam" id="PF00121">
    <property type="entry name" value="TIM"/>
    <property type="match status" value="1"/>
</dbReference>
<gene>
    <name evidence="9 11" type="primary">tpiA</name>
    <name evidence="11" type="ORF">HMPREF0391_11533</name>
</gene>
<feature type="active site" description="Proton acceptor" evidence="9">
    <location>
        <position position="172"/>
    </location>
</feature>
<comment type="subcellular location">
    <subcellularLocation>
        <location evidence="9 10">Cytoplasm</location>
    </subcellularLocation>
</comment>
<dbReference type="GO" id="GO:0006096">
    <property type="term" value="P:glycolytic process"/>
    <property type="evidence" value="ECO:0007669"/>
    <property type="project" value="UniProtKB-UniRule"/>
</dbReference>
<dbReference type="STRING" id="525282.HMPREF0391_11533"/>
<dbReference type="HOGENOM" id="CLU_024251_2_3_9"/>
<dbReference type="InterPro" id="IPR020861">
    <property type="entry name" value="Triosephosphate_isomerase_AS"/>
</dbReference>
<dbReference type="GO" id="GO:0004807">
    <property type="term" value="F:triose-phosphate isomerase activity"/>
    <property type="evidence" value="ECO:0007669"/>
    <property type="project" value="UniProtKB-UniRule"/>
</dbReference>
<evidence type="ECO:0000256" key="10">
    <source>
        <dbReference type="RuleBase" id="RU363013"/>
    </source>
</evidence>
<dbReference type="EC" id="5.3.1.1" evidence="3 9"/>
<evidence type="ECO:0000256" key="3">
    <source>
        <dbReference type="ARBA" id="ARBA00011940"/>
    </source>
</evidence>
<dbReference type="InterPro" id="IPR035990">
    <property type="entry name" value="TIM_sf"/>
</dbReference>
<dbReference type="InterPro" id="IPR013785">
    <property type="entry name" value="Aldolase_TIM"/>
</dbReference>
<keyword evidence="8 9" id="KW-0413">Isomerase</keyword>
<evidence type="ECO:0000256" key="8">
    <source>
        <dbReference type="ARBA" id="ARBA00023235"/>
    </source>
</evidence>
<dbReference type="Proteomes" id="UP000004063">
    <property type="component" value="Chromosome"/>
</dbReference>
<keyword evidence="5 9" id="KW-0312">Gluconeogenesis</keyword>
<feature type="binding site" evidence="9">
    <location>
        <begin position="239"/>
        <end position="240"/>
    </location>
    <ligand>
        <name>substrate</name>
    </ligand>
</feature>
<comment type="similarity">
    <text evidence="2 9 10">Belongs to the triosephosphate isomerase family.</text>
</comment>
<evidence type="ECO:0000313" key="11">
    <source>
        <dbReference type="EMBL" id="EFH92561.1"/>
    </source>
</evidence>
<comment type="caution">
    <text evidence="11">The sequence shown here is derived from an EMBL/GenBank/DDBJ whole genome shotgun (WGS) entry which is preliminary data.</text>
</comment>
<dbReference type="EMBL" id="ACHM02000003">
    <property type="protein sequence ID" value="EFH92561.1"/>
    <property type="molecule type" value="Genomic_DNA"/>
</dbReference>
<dbReference type="SUPFAM" id="SSF51351">
    <property type="entry name" value="Triosephosphate isomerase (TIM)"/>
    <property type="match status" value="1"/>
</dbReference>
<dbReference type="PROSITE" id="PS00171">
    <property type="entry name" value="TIM_1"/>
    <property type="match status" value="1"/>
</dbReference>